<sequence>MVVLTHLPIRDNCPRSVHFYTTHPQSSCESEHSTVSGSSLNPIVLVAGGGCIIISLAAGTRRSVLGFMSIRVAGGDGLLGSCSVFARMASSLAASTSEESNPSKKTKEERSMDSGLVRFLRAETRRMKEGYQEYMHSLPMGFKLKDEPGRMDMTLHQKRGSEDIQMRCELLYQPQGQTEELTQKELRELGIEEELILNLMFRIMKGSQVLELSCECYSNGYTVNHIKVRDLRELKNEEDNGKYFPNFRMRVSPNLKAEIFQYVGERGLNEAVLKWVYGWMNNKGFRERLHMLRRVEDFIKH</sequence>
<dbReference type="InterPro" id="IPR003428">
    <property type="entry name" value="MAM33"/>
</dbReference>
<dbReference type="Gene3D" id="3.10.280.10">
    <property type="entry name" value="Mitochondrial glycoprotein"/>
    <property type="match status" value="1"/>
</dbReference>
<keyword evidence="3" id="KW-1185">Reference proteome</keyword>
<dbReference type="SUPFAM" id="SSF54529">
    <property type="entry name" value="Mitochondrial glycoprotein MAM33-like"/>
    <property type="match status" value="1"/>
</dbReference>
<dbReference type="Pfam" id="PF02330">
    <property type="entry name" value="MAM33"/>
    <property type="match status" value="1"/>
</dbReference>
<feature type="region of interest" description="Disordered" evidence="1">
    <location>
        <begin position="93"/>
        <end position="113"/>
    </location>
</feature>
<evidence type="ECO:0000313" key="2">
    <source>
        <dbReference type="EMBL" id="CAK9264227.1"/>
    </source>
</evidence>
<dbReference type="PANTHER" id="PTHR10826">
    <property type="entry name" value="COMPLEMENT COMPONENT 1"/>
    <property type="match status" value="1"/>
</dbReference>
<organism evidence="2 3">
    <name type="scientific">Sphagnum jensenii</name>
    <dbReference type="NCBI Taxonomy" id="128206"/>
    <lineage>
        <taxon>Eukaryota</taxon>
        <taxon>Viridiplantae</taxon>
        <taxon>Streptophyta</taxon>
        <taxon>Embryophyta</taxon>
        <taxon>Bryophyta</taxon>
        <taxon>Sphagnophytina</taxon>
        <taxon>Sphagnopsida</taxon>
        <taxon>Sphagnales</taxon>
        <taxon>Sphagnaceae</taxon>
        <taxon>Sphagnum</taxon>
    </lineage>
</organism>
<gene>
    <name evidence="2" type="ORF">CSSPJE1EN1_LOCUS9705</name>
</gene>
<proteinExistence type="predicted"/>
<evidence type="ECO:0000313" key="3">
    <source>
        <dbReference type="Proteomes" id="UP001497444"/>
    </source>
</evidence>
<accession>A0ABP0WCT2</accession>
<protein>
    <submittedName>
        <fullName evidence="2">Uncharacterized protein</fullName>
    </submittedName>
</protein>
<feature type="compositionally biased region" description="Basic and acidic residues" evidence="1">
    <location>
        <begin position="101"/>
        <end position="112"/>
    </location>
</feature>
<dbReference type="InterPro" id="IPR036561">
    <property type="entry name" value="MAM33_sf"/>
</dbReference>
<evidence type="ECO:0000256" key="1">
    <source>
        <dbReference type="SAM" id="MobiDB-lite"/>
    </source>
</evidence>
<dbReference type="PANTHER" id="PTHR10826:SF1">
    <property type="entry name" value="COMPLEMENT COMPONENT 1 Q SUBCOMPONENT-BINDING PROTEIN, MITOCHONDRIAL"/>
    <property type="match status" value="1"/>
</dbReference>
<dbReference type="EMBL" id="OZ020111">
    <property type="protein sequence ID" value="CAK9264227.1"/>
    <property type="molecule type" value="Genomic_DNA"/>
</dbReference>
<reference evidence="2" key="1">
    <citation type="submission" date="2024-02" db="EMBL/GenBank/DDBJ databases">
        <authorList>
            <consortium name="ELIXIR-Norway"/>
            <consortium name="Elixir Norway"/>
        </authorList>
    </citation>
    <scope>NUCLEOTIDE SEQUENCE</scope>
</reference>
<name>A0ABP0WCT2_9BRYO</name>
<dbReference type="Proteomes" id="UP001497444">
    <property type="component" value="Chromosome 16"/>
</dbReference>